<accession>A0ABS3LRE4</accession>
<gene>
    <name evidence="2" type="ORF">J2D73_01525</name>
</gene>
<sequence length="372" mass="41637">MPNCALCNTNIDRSNDSAEHIIPNAIGGSRKIRGFLCAPCNNTSGHKWDAELAAQLNGLCHLFDIRRERGELPMLTIRTTAGEVMQKLRDGRLQLPQPKVSLSETDRGFKYNVTARNASEAMKILRGIKKKHPQLNIDEEMSKSTRQTTYLQGLVELPIQIGGALAGRSIVKSAVAFALDCGISFEFCNLAINYMRNDEGEACFGYCATTDILVDRPTSKPLHCVAISGNPDTGLLIGYVEYFGFLRSVVLLSESYTGAECNRSYAIDPTTREQLEIMTRFDFSRSDMEDIFEYKHCDFEHLKTAADSVIAPALTRLRERETQHAIEDAIDIALTDCGVKRGERLSLEQSRKIADSIARRVVDFYMHSNRLR</sequence>
<name>A0ABS3LRE4_9PROT</name>
<keyword evidence="2" id="KW-0540">Nuclease</keyword>
<keyword evidence="2" id="KW-0255">Endonuclease</keyword>
<evidence type="ECO:0000313" key="2">
    <source>
        <dbReference type="EMBL" id="MBO1358478.1"/>
    </source>
</evidence>
<dbReference type="RefSeq" id="WP_207878682.1">
    <property type="nucleotide sequence ID" value="NZ_JAFVMF010000001.1"/>
</dbReference>
<feature type="domain" description="HNH endonuclease 5" evidence="1">
    <location>
        <begin position="4"/>
        <end position="56"/>
    </location>
</feature>
<proteinExistence type="predicted"/>
<dbReference type="EMBL" id="JAFVMF010000001">
    <property type="protein sequence ID" value="MBO1358478.1"/>
    <property type="molecule type" value="Genomic_DNA"/>
</dbReference>
<comment type="caution">
    <text evidence="2">The sequence shown here is derived from an EMBL/GenBank/DDBJ whole genome shotgun (WGS) entry which is preliminary data.</text>
</comment>
<dbReference type="Pfam" id="PF14279">
    <property type="entry name" value="HNH_5"/>
    <property type="match status" value="1"/>
</dbReference>
<keyword evidence="3" id="KW-1185">Reference proteome</keyword>
<evidence type="ECO:0000313" key="3">
    <source>
        <dbReference type="Proteomes" id="UP000664771"/>
    </source>
</evidence>
<dbReference type="InterPro" id="IPR029471">
    <property type="entry name" value="HNH_5"/>
</dbReference>
<dbReference type="Proteomes" id="UP000664771">
    <property type="component" value="Unassembled WGS sequence"/>
</dbReference>
<organism evidence="2 3">
    <name type="scientific">Acetobacter sacchari</name>
    <dbReference type="NCBI Taxonomy" id="2661687"/>
    <lineage>
        <taxon>Bacteria</taxon>
        <taxon>Pseudomonadati</taxon>
        <taxon>Pseudomonadota</taxon>
        <taxon>Alphaproteobacteria</taxon>
        <taxon>Acetobacterales</taxon>
        <taxon>Acetobacteraceae</taxon>
        <taxon>Acetobacter</taxon>
    </lineage>
</organism>
<evidence type="ECO:0000259" key="1">
    <source>
        <dbReference type="Pfam" id="PF14279"/>
    </source>
</evidence>
<reference evidence="2 3" key="1">
    <citation type="submission" date="2021-03" db="EMBL/GenBank/DDBJ databases">
        <title>The complete genome sequence of Acetobacter sacchari TBRC 11175.</title>
        <authorList>
            <person name="Charoenyingcharoen P."/>
            <person name="Yukphan P."/>
        </authorList>
    </citation>
    <scope>NUCLEOTIDE SEQUENCE [LARGE SCALE GENOMIC DNA]</scope>
    <source>
        <strain evidence="2 3">TBRC 11175</strain>
    </source>
</reference>
<keyword evidence="2" id="KW-0378">Hydrolase</keyword>
<protein>
    <submittedName>
        <fullName evidence="2">HNH endonuclease</fullName>
    </submittedName>
</protein>
<dbReference type="GO" id="GO:0004519">
    <property type="term" value="F:endonuclease activity"/>
    <property type="evidence" value="ECO:0007669"/>
    <property type="project" value="UniProtKB-KW"/>
</dbReference>